<dbReference type="OrthoDB" id="6077919at2759"/>
<evidence type="ECO:0000256" key="3">
    <source>
        <dbReference type="ARBA" id="ARBA00022771"/>
    </source>
</evidence>
<feature type="domain" description="C2H2-type" evidence="10">
    <location>
        <begin position="617"/>
        <end position="644"/>
    </location>
</feature>
<keyword evidence="4" id="KW-0862">Zinc</keyword>
<feature type="region of interest" description="Disordered" evidence="9">
    <location>
        <begin position="1"/>
        <end position="23"/>
    </location>
</feature>
<dbReference type="PROSITE" id="PS00028">
    <property type="entry name" value="ZINC_FINGER_C2H2_1"/>
    <property type="match status" value="15"/>
</dbReference>
<feature type="domain" description="C2H2-type" evidence="10">
    <location>
        <begin position="285"/>
        <end position="312"/>
    </location>
</feature>
<evidence type="ECO:0000259" key="10">
    <source>
        <dbReference type="PROSITE" id="PS50157"/>
    </source>
</evidence>
<feature type="region of interest" description="Disordered" evidence="9">
    <location>
        <begin position="671"/>
        <end position="704"/>
    </location>
</feature>
<feature type="domain" description="C2H2-type" evidence="10">
    <location>
        <begin position="561"/>
        <end position="584"/>
    </location>
</feature>
<dbReference type="EMBL" id="GAMC01019798">
    <property type="protein sequence ID" value="JAB86757.1"/>
    <property type="molecule type" value="mRNA"/>
</dbReference>
<dbReference type="GeneID" id="101449121"/>
<evidence type="ECO:0000256" key="2">
    <source>
        <dbReference type="ARBA" id="ARBA00022723"/>
    </source>
</evidence>
<dbReference type="GO" id="GO:0006357">
    <property type="term" value="P:regulation of transcription by RNA polymerase II"/>
    <property type="evidence" value="ECO:0007669"/>
    <property type="project" value="TreeGrafter"/>
</dbReference>
<feature type="domain" description="C2H2-type" evidence="10">
    <location>
        <begin position="356"/>
        <end position="385"/>
    </location>
</feature>
<feature type="domain" description="C2H2-type" evidence="10">
    <location>
        <begin position="532"/>
        <end position="555"/>
    </location>
</feature>
<accession>W8BA88</accession>
<evidence type="ECO:0000313" key="11">
    <source>
        <dbReference type="EMBL" id="JAB86759.1"/>
    </source>
</evidence>
<evidence type="ECO:0000256" key="4">
    <source>
        <dbReference type="ARBA" id="ARBA00022833"/>
    </source>
</evidence>
<dbReference type="SMART" id="SM00355">
    <property type="entry name" value="ZnF_C2H2"/>
    <property type="match status" value="19"/>
</dbReference>
<dbReference type="Gene3D" id="3.30.160.60">
    <property type="entry name" value="Classic Zinc Finger"/>
    <property type="match status" value="8"/>
</dbReference>
<feature type="domain" description="C2H2-type" evidence="10">
    <location>
        <begin position="257"/>
        <end position="285"/>
    </location>
</feature>
<keyword evidence="2" id="KW-0479">Metal-binding</keyword>
<evidence type="ECO:0000256" key="9">
    <source>
        <dbReference type="SAM" id="MobiDB-lite"/>
    </source>
</evidence>
<name>W8BA88_CERCA</name>
<evidence type="ECO:0000256" key="5">
    <source>
        <dbReference type="ARBA" id="ARBA00023015"/>
    </source>
</evidence>
<dbReference type="InterPro" id="IPR013087">
    <property type="entry name" value="Znf_C2H2_type"/>
</dbReference>
<evidence type="ECO:0000256" key="8">
    <source>
        <dbReference type="PROSITE-ProRule" id="PRU00042"/>
    </source>
</evidence>
<dbReference type="Pfam" id="PF00096">
    <property type="entry name" value="zf-C2H2"/>
    <property type="match status" value="4"/>
</dbReference>
<organism evidence="11">
    <name type="scientific">Ceratitis capitata</name>
    <name type="common">Mediterranean fruit fly</name>
    <name type="synonym">Tephritis capitata</name>
    <dbReference type="NCBI Taxonomy" id="7213"/>
    <lineage>
        <taxon>Eukaryota</taxon>
        <taxon>Metazoa</taxon>
        <taxon>Ecdysozoa</taxon>
        <taxon>Arthropoda</taxon>
        <taxon>Hexapoda</taxon>
        <taxon>Insecta</taxon>
        <taxon>Pterygota</taxon>
        <taxon>Neoptera</taxon>
        <taxon>Endopterygota</taxon>
        <taxon>Diptera</taxon>
        <taxon>Brachycera</taxon>
        <taxon>Muscomorpha</taxon>
        <taxon>Tephritoidea</taxon>
        <taxon>Tephritidae</taxon>
        <taxon>Ceratitis</taxon>
        <taxon>Ceratitis</taxon>
    </lineage>
</organism>
<protein>
    <submittedName>
        <fullName evidence="11">Zinc finger protein 26</fullName>
    </submittedName>
</protein>
<proteinExistence type="evidence at transcript level"/>
<dbReference type="InterPro" id="IPR051061">
    <property type="entry name" value="Zinc_finger_trans_reg"/>
</dbReference>
<dbReference type="GO" id="GO:0008270">
    <property type="term" value="F:zinc ion binding"/>
    <property type="evidence" value="ECO:0007669"/>
    <property type="project" value="UniProtKB-KW"/>
</dbReference>
<feature type="domain" description="C2H2-type" evidence="10">
    <location>
        <begin position="171"/>
        <end position="198"/>
    </location>
</feature>
<dbReference type="KEGG" id="ccat:101449121"/>
<keyword evidence="3 8" id="KW-0863">Zinc-finger</keyword>
<gene>
    <name evidence="11" type="primary">ZFP26</name>
</gene>
<evidence type="ECO:0000256" key="1">
    <source>
        <dbReference type="ARBA" id="ARBA00004123"/>
    </source>
</evidence>
<evidence type="ECO:0000256" key="7">
    <source>
        <dbReference type="ARBA" id="ARBA00023242"/>
    </source>
</evidence>
<feature type="domain" description="C2H2-type" evidence="10">
    <location>
        <begin position="104"/>
        <end position="134"/>
    </location>
</feature>
<keyword evidence="7" id="KW-0539">Nucleus</keyword>
<dbReference type="EMBL" id="GAMC01019796">
    <property type="protein sequence ID" value="JAB86759.1"/>
    <property type="molecule type" value="mRNA"/>
</dbReference>
<dbReference type="PANTHER" id="PTHR46179:SF13">
    <property type="entry name" value="C2H2-TYPE DOMAIN-CONTAINING PROTEIN"/>
    <property type="match status" value="1"/>
</dbReference>
<dbReference type="PANTHER" id="PTHR46179">
    <property type="entry name" value="ZINC FINGER PROTEIN"/>
    <property type="match status" value="1"/>
</dbReference>
<sequence>MSEDSDEEYEFFNGTKVQKSEKEELPNFGFPNLKDDPDLLQGFNCIDSSSLNVNEYLDAAITSNLRTIEFKWKSECLICSEQFEEYQNLLEHCMLLHKDEFDEYSCTLQDCGVVFADEDLLARHLVLAHSDLENVKIYGSCSFCGLRYSNFHQLNKHSCYHKLKRTPGIQPYCEYCKEEFVSHKRLLFHLQFHLAKRRPMACLICNQEFCDVDEFFLHVNYAHEKPDKHACTICDRVFIDMENYNLHVNMHKNKPKFKCDECSKMYHVARMLKKHKEDCHTKIEYKCDSCPQIFPTFSMLQNHLKWHKADVEKQVYTCLNCGLIGGDYESLVKHTNQSCSECFDCEIVEETLMVSYRCQYCSQDFKDKDSLRKHRATGVHDNKKFSCPICQAEFDNPKGKRFHMAKHKNYQAILEGLPIKRLMMCDVGDCEESYGEWYSLQRHKHRLHQPNSCPKCNKKLSNVAEFECHIAQCQTNEFTCQFCNKKCPTKMSLSVHIARSHNNKNILCPHCMRAYKDEQALQQHIDYTHVPVSCTHCEKVISCRRYLEVHMRAVHESVCRYFCTHCNKGFYHRSQMELHEESVHVDAIYRCGECNFNTRYAKSLEIHIAKHLKKLEFKCPHCDKMFGRKGALNMHIKRHMNDKRFRCADVIIDGCDASFVARHLLNTHIINKHSSQGKSRKTASKGRQSKDVGTQRIPKQSNRSVQHAVVDMNTDAALLQTATATPTLADMETENNFTLGETLPSAAEDNCMLLVVDDGSLQMVSAVDNAQLFVYREEM</sequence>
<reference evidence="11" key="1">
    <citation type="submission" date="2013-07" db="EMBL/GenBank/DDBJ databases">
        <authorList>
            <person name="Geib S."/>
        </authorList>
    </citation>
    <scope>NUCLEOTIDE SEQUENCE</scope>
</reference>
<dbReference type="AlphaFoldDB" id="W8BA88"/>
<dbReference type="EMBL" id="GAMC01019800">
    <property type="protein sequence ID" value="JAB86755.1"/>
    <property type="molecule type" value="mRNA"/>
</dbReference>
<dbReference type="PROSITE" id="PS50157">
    <property type="entry name" value="ZINC_FINGER_C2H2_2"/>
    <property type="match status" value="9"/>
</dbReference>
<evidence type="ECO:0000256" key="6">
    <source>
        <dbReference type="ARBA" id="ARBA00023163"/>
    </source>
</evidence>
<feature type="domain" description="C2H2-type" evidence="10">
    <location>
        <begin position="229"/>
        <end position="256"/>
    </location>
</feature>
<dbReference type="InterPro" id="IPR036236">
    <property type="entry name" value="Znf_C2H2_sf"/>
</dbReference>
<dbReference type="SUPFAM" id="SSF57667">
    <property type="entry name" value="beta-beta-alpha zinc fingers"/>
    <property type="match status" value="6"/>
</dbReference>
<feature type="compositionally biased region" description="Acidic residues" evidence="9">
    <location>
        <begin position="1"/>
        <end position="10"/>
    </location>
</feature>
<dbReference type="GO" id="GO:0005634">
    <property type="term" value="C:nucleus"/>
    <property type="evidence" value="ECO:0007669"/>
    <property type="project" value="UniProtKB-SubCell"/>
</dbReference>
<keyword evidence="6" id="KW-0804">Transcription</keyword>
<comment type="subcellular location">
    <subcellularLocation>
        <location evidence="1">Nucleus</location>
    </subcellularLocation>
</comment>
<reference evidence="11" key="2">
    <citation type="journal article" date="2014" name="BMC Genomics">
        <title>A genomic perspective to assessing quality of mass-reared SIT flies used in Mediterranean fruit fly (Ceratitis capitata) eradication in California.</title>
        <authorList>
            <person name="Calla B."/>
            <person name="Hall B."/>
            <person name="Hou S."/>
            <person name="Geib S.M."/>
        </authorList>
    </citation>
    <scope>NUCLEOTIDE SEQUENCE</scope>
</reference>
<keyword evidence="5" id="KW-0805">Transcription regulation</keyword>